<sequence length="163" mass="18967">MNNKELNYKIFLQAKRFEDSAELLFKSGNFDPNKYYIPAWVIAAFGLELYLKSILQFEKGTNKKTHIIKGIFSELSDDSKAKIRKSFIEDVLRNSPPNIEDIEKQGGVRITHNFDSILNDISSLFVDFRYMFNQKNEAKSFMYIENLRKVIAGRVIELGIDKQ</sequence>
<dbReference type="OrthoDB" id="2082028at2"/>
<dbReference type="RefSeq" id="WP_035069583.1">
    <property type="nucleotide sequence ID" value="NZ_JMIH01000011.1"/>
</dbReference>
<keyword evidence="2" id="KW-1185">Reference proteome</keyword>
<dbReference type="AlphaFoldDB" id="A0A074L4L0"/>
<protein>
    <recommendedName>
        <fullName evidence="3">HEPN domain-containing protein</fullName>
    </recommendedName>
</protein>
<evidence type="ECO:0000313" key="2">
    <source>
        <dbReference type="Proteomes" id="UP000027821"/>
    </source>
</evidence>
<evidence type="ECO:0000313" key="1">
    <source>
        <dbReference type="EMBL" id="KEO75435.1"/>
    </source>
</evidence>
<accession>A0A074L4L0</accession>
<proteinExistence type="predicted"/>
<name>A0A074L4L0_9BACT</name>
<dbReference type="eggNOG" id="ENOG502ZTYQ">
    <property type="taxonomic scope" value="Bacteria"/>
</dbReference>
<comment type="caution">
    <text evidence="1">The sequence shown here is derived from an EMBL/GenBank/DDBJ whole genome shotgun (WGS) entry which is preliminary data.</text>
</comment>
<gene>
    <name evidence="1" type="ORF">EL17_00825</name>
</gene>
<reference evidence="1 2" key="1">
    <citation type="submission" date="2014-04" db="EMBL/GenBank/DDBJ databases">
        <title>Characterization and application of a salt tolerant electro-active bacterium.</title>
        <authorList>
            <person name="Yang L."/>
            <person name="Wei S."/>
            <person name="Tay Q.X.M."/>
        </authorList>
    </citation>
    <scope>NUCLEOTIDE SEQUENCE [LARGE SCALE GENOMIC DNA]</scope>
    <source>
        <strain evidence="1 2">LY1</strain>
    </source>
</reference>
<evidence type="ECO:0008006" key="3">
    <source>
        <dbReference type="Google" id="ProtNLM"/>
    </source>
</evidence>
<dbReference type="EMBL" id="JMIH01000011">
    <property type="protein sequence ID" value="KEO75435.1"/>
    <property type="molecule type" value="Genomic_DNA"/>
</dbReference>
<organism evidence="1 2">
    <name type="scientific">Anditalea andensis</name>
    <dbReference type="NCBI Taxonomy" id="1048983"/>
    <lineage>
        <taxon>Bacteria</taxon>
        <taxon>Pseudomonadati</taxon>
        <taxon>Bacteroidota</taxon>
        <taxon>Cytophagia</taxon>
        <taxon>Cytophagales</taxon>
        <taxon>Cytophagaceae</taxon>
        <taxon>Anditalea</taxon>
    </lineage>
</organism>
<dbReference type="Proteomes" id="UP000027821">
    <property type="component" value="Unassembled WGS sequence"/>
</dbReference>